<dbReference type="EMBL" id="FQUW01000033">
    <property type="protein sequence ID" value="SHF48900.1"/>
    <property type="molecule type" value="Genomic_DNA"/>
</dbReference>
<dbReference type="AlphaFoldDB" id="A0A1M5C2K8"/>
<accession>A0A1M5C2K8</accession>
<feature type="transmembrane region" description="Helical" evidence="5">
    <location>
        <begin position="28"/>
        <end position="45"/>
    </location>
</feature>
<gene>
    <name evidence="6" type="ORF">SAMN02745218_02394</name>
</gene>
<organism evidence="6 7">
    <name type="scientific">Desulfofundulus australicus DSM 11792</name>
    <dbReference type="NCBI Taxonomy" id="1121425"/>
    <lineage>
        <taxon>Bacteria</taxon>
        <taxon>Bacillati</taxon>
        <taxon>Bacillota</taxon>
        <taxon>Clostridia</taxon>
        <taxon>Eubacteriales</taxon>
        <taxon>Peptococcaceae</taxon>
        <taxon>Desulfofundulus</taxon>
    </lineage>
</organism>
<keyword evidence="7" id="KW-1185">Reference proteome</keyword>
<dbReference type="PANTHER" id="PTHR37306:SF1">
    <property type="entry name" value="COLICIN V PRODUCTION PROTEIN"/>
    <property type="match status" value="1"/>
</dbReference>
<feature type="transmembrane region" description="Helical" evidence="5">
    <location>
        <begin position="128"/>
        <end position="149"/>
    </location>
</feature>
<evidence type="ECO:0000256" key="2">
    <source>
        <dbReference type="ARBA" id="ARBA00022692"/>
    </source>
</evidence>
<comment type="subcellular location">
    <subcellularLocation>
        <location evidence="1">Membrane</location>
        <topology evidence="1">Multi-pass membrane protein</topology>
    </subcellularLocation>
</comment>
<protein>
    <submittedName>
        <fullName evidence="6">Membrane protein required for colicin V production</fullName>
    </submittedName>
</protein>
<dbReference type="RefSeq" id="WP_073166596.1">
    <property type="nucleotide sequence ID" value="NZ_FQUW01000033.1"/>
</dbReference>
<proteinExistence type="predicted"/>
<keyword evidence="3 5" id="KW-1133">Transmembrane helix</keyword>
<dbReference type="InterPro" id="IPR003825">
    <property type="entry name" value="Colicin-V_CvpA"/>
</dbReference>
<reference evidence="7" key="1">
    <citation type="submission" date="2016-11" db="EMBL/GenBank/DDBJ databases">
        <authorList>
            <person name="Varghese N."/>
            <person name="Submissions S."/>
        </authorList>
    </citation>
    <scope>NUCLEOTIDE SEQUENCE [LARGE SCALE GENOMIC DNA]</scope>
    <source>
        <strain evidence="7">DSM 11792</strain>
    </source>
</reference>
<dbReference type="Proteomes" id="UP000184196">
    <property type="component" value="Unassembled WGS sequence"/>
</dbReference>
<keyword evidence="2 5" id="KW-0812">Transmembrane</keyword>
<evidence type="ECO:0000256" key="5">
    <source>
        <dbReference type="SAM" id="Phobius"/>
    </source>
</evidence>
<evidence type="ECO:0000313" key="6">
    <source>
        <dbReference type="EMBL" id="SHF48900.1"/>
    </source>
</evidence>
<dbReference type="GO" id="GO:0016020">
    <property type="term" value="C:membrane"/>
    <property type="evidence" value="ECO:0007669"/>
    <property type="project" value="UniProtKB-SubCell"/>
</dbReference>
<sequence>MNWLDLLLLWLIIWPAWRGVQTGLIASLARVCGLLIGLVLAREYHAPLAEYIGRHWPINQWLGSWNAPPASIFINESLSEWYQHLSRGTLELVSFIVILLLTAWLISWLGQIVTTAAGIGLLGPVNRVGGLILGISRGILAAVIFLAVLMEVKDILTSWLPGIDVPWLDRALSSSRLYQALNPATEILQKSIPLLNQYPIKDI</sequence>
<dbReference type="GO" id="GO:0009403">
    <property type="term" value="P:toxin biosynthetic process"/>
    <property type="evidence" value="ECO:0007669"/>
    <property type="project" value="InterPro"/>
</dbReference>
<evidence type="ECO:0000313" key="7">
    <source>
        <dbReference type="Proteomes" id="UP000184196"/>
    </source>
</evidence>
<dbReference type="PANTHER" id="PTHR37306">
    <property type="entry name" value="COLICIN V PRODUCTION PROTEIN"/>
    <property type="match status" value="1"/>
</dbReference>
<dbReference type="OrthoDB" id="9810601at2"/>
<evidence type="ECO:0000256" key="3">
    <source>
        <dbReference type="ARBA" id="ARBA00022989"/>
    </source>
</evidence>
<keyword evidence="4 5" id="KW-0472">Membrane</keyword>
<evidence type="ECO:0000256" key="4">
    <source>
        <dbReference type="ARBA" id="ARBA00023136"/>
    </source>
</evidence>
<name>A0A1M5C2K8_9FIRM</name>
<feature type="transmembrane region" description="Helical" evidence="5">
    <location>
        <begin position="92"/>
        <end position="122"/>
    </location>
</feature>
<evidence type="ECO:0000256" key="1">
    <source>
        <dbReference type="ARBA" id="ARBA00004141"/>
    </source>
</evidence>
<dbReference type="Pfam" id="PF02674">
    <property type="entry name" value="Colicin_V"/>
    <property type="match status" value="1"/>
</dbReference>